<evidence type="ECO:0000259" key="1">
    <source>
        <dbReference type="Pfam" id="PF18962"/>
    </source>
</evidence>
<dbReference type="Gene3D" id="2.60.40.4070">
    <property type="match status" value="1"/>
</dbReference>
<dbReference type="EMBL" id="UINC01001781">
    <property type="protein sequence ID" value="SUZ88647.1"/>
    <property type="molecule type" value="Genomic_DNA"/>
</dbReference>
<feature type="domain" description="Secretion system C-terminal sorting" evidence="1">
    <location>
        <begin position="225"/>
        <end position="300"/>
    </location>
</feature>
<protein>
    <recommendedName>
        <fullName evidence="1">Secretion system C-terminal sorting domain-containing protein</fullName>
    </recommendedName>
</protein>
<name>A0A381RFK5_9ZZZZ</name>
<dbReference type="NCBIfam" id="TIGR04183">
    <property type="entry name" value="Por_Secre_tail"/>
    <property type="match status" value="1"/>
</dbReference>
<sequence>MKLCLLFICSLAAAQNLYQGEITFDYSGTINGSFSSTVQDSNTAGFAFNQEGADTSYFIMGAITEQEDGGFDLFFTLMQDTTFPVQPRTWNIPGQGDLENPLSLETIVVLMPGLDSAFVAELFAVFTDTTGGDSLNLDTLLTGLFLGLSSNLYLGLAGEMEISEVTDSTLVGGFYATLIKPEIHIPPHMVMINNGGFVFNTISLPVLIVKSKPKVPERLILFPAYPNPFNPVTAIRFSIETHSNGSLRIFDITGRMVESLINKPFSPGEYEIEWYAGGRPSGVYFAVLQTGNFVRTTKLVLMK</sequence>
<evidence type="ECO:0000313" key="2">
    <source>
        <dbReference type="EMBL" id="SUZ88647.1"/>
    </source>
</evidence>
<gene>
    <name evidence="2" type="ORF">METZ01_LOCUS41501</name>
</gene>
<dbReference type="AlphaFoldDB" id="A0A381RFK5"/>
<dbReference type="Pfam" id="PF18962">
    <property type="entry name" value="Por_Secre_tail"/>
    <property type="match status" value="1"/>
</dbReference>
<reference evidence="2" key="1">
    <citation type="submission" date="2018-05" db="EMBL/GenBank/DDBJ databases">
        <authorList>
            <person name="Lanie J.A."/>
            <person name="Ng W.-L."/>
            <person name="Kazmierczak K.M."/>
            <person name="Andrzejewski T.M."/>
            <person name="Davidsen T.M."/>
            <person name="Wayne K.J."/>
            <person name="Tettelin H."/>
            <person name="Glass J.I."/>
            <person name="Rusch D."/>
            <person name="Podicherti R."/>
            <person name="Tsui H.-C.T."/>
            <person name="Winkler M.E."/>
        </authorList>
    </citation>
    <scope>NUCLEOTIDE SEQUENCE</scope>
</reference>
<accession>A0A381RFK5</accession>
<organism evidence="2">
    <name type="scientific">marine metagenome</name>
    <dbReference type="NCBI Taxonomy" id="408172"/>
    <lineage>
        <taxon>unclassified sequences</taxon>
        <taxon>metagenomes</taxon>
        <taxon>ecological metagenomes</taxon>
    </lineage>
</organism>
<dbReference type="InterPro" id="IPR026444">
    <property type="entry name" value="Secre_tail"/>
</dbReference>
<proteinExistence type="predicted"/>